<evidence type="ECO:0000256" key="1">
    <source>
        <dbReference type="SAM" id="MobiDB-lite"/>
    </source>
</evidence>
<organism evidence="3 4">
    <name type="scientific">Ceratopteris richardii</name>
    <name type="common">Triangle waterfern</name>
    <dbReference type="NCBI Taxonomy" id="49495"/>
    <lineage>
        <taxon>Eukaryota</taxon>
        <taxon>Viridiplantae</taxon>
        <taxon>Streptophyta</taxon>
        <taxon>Embryophyta</taxon>
        <taxon>Tracheophyta</taxon>
        <taxon>Polypodiopsida</taxon>
        <taxon>Polypodiidae</taxon>
        <taxon>Polypodiales</taxon>
        <taxon>Pteridineae</taxon>
        <taxon>Pteridaceae</taxon>
        <taxon>Parkerioideae</taxon>
        <taxon>Ceratopteris</taxon>
    </lineage>
</organism>
<dbReference type="InterPro" id="IPR007021">
    <property type="entry name" value="DUF659"/>
</dbReference>
<dbReference type="InterPro" id="IPR012337">
    <property type="entry name" value="RNaseH-like_sf"/>
</dbReference>
<name>A0A8T2RQD8_CERRI</name>
<feature type="region of interest" description="Disordered" evidence="1">
    <location>
        <begin position="124"/>
        <end position="146"/>
    </location>
</feature>
<protein>
    <recommendedName>
        <fullName evidence="2">DUF659 domain-containing protein</fullName>
    </recommendedName>
</protein>
<dbReference type="OrthoDB" id="4951847at2759"/>
<sequence>MDPPLHEAFDKHCVAYERVKEKSNVCRWHCKYCGRIQTSSVTRLLIHLCKLGGECAPCIKIPDNIYEECRRKYLPLKRRKRSFAENEVVSPDCVDSERGNCPSISIGSASVVPTMSSRGHDEVDVSKKAKGMGTSTSSRQPTLAQASGGVSGTITFLRERQRLAEIEIARAVIECNLSFNVLRLDRWKCMVKAIVNVGCSILSDGWSDRKKSGIINILVSCPLGTYFLRAVDAGVKGKKVTGSFIYSHIHRAVLEVGPQNIIQVVTDNSSNCASMGRKLEEEFPSIVWSPCVSHCLDLLMEDIGKLEWIKSIISEATSIVYQLQGEGSCYFSVIFGKELRKPSKTQFTAMWILLERLYEVQNKLQKTVLSEEFKVWMDGEPIAQQQEAKSIQRLCLRESFWKNVYGIIVAILPLYKVLRMTDMEGATIGVLYHFMKEAIEEIKNDILDSTPKRDVILYLVEKRWKWMKRPIHGVAALLHPAFKEASLFMDATLLEDRDTYLPKILSCEKHATFLQEFINYNDQRGIALASPIVWKRDSLVKPLFWWESFGYQMPLLQRIAMRVLAQVNVDSLKLSLETLKNVQKERDAKEEQIFHDLYLELEEIDQRVNRTRSHSKVEIRASRNQQRRGHSTSTIAYSRRGSGSRSAPSAMEDGK</sequence>
<reference evidence="3" key="1">
    <citation type="submission" date="2021-08" db="EMBL/GenBank/DDBJ databases">
        <title>WGS assembly of Ceratopteris richardii.</title>
        <authorList>
            <person name="Marchant D.B."/>
            <person name="Chen G."/>
            <person name="Jenkins J."/>
            <person name="Shu S."/>
            <person name="Leebens-Mack J."/>
            <person name="Grimwood J."/>
            <person name="Schmutz J."/>
            <person name="Soltis P."/>
            <person name="Soltis D."/>
            <person name="Chen Z.-H."/>
        </authorList>
    </citation>
    <scope>NUCLEOTIDE SEQUENCE</scope>
    <source>
        <strain evidence="3">Whitten #5841</strain>
        <tissue evidence="3">Leaf</tissue>
    </source>
</reference>
<dbReference type="EMBL" id="CM035430">
    <property type="protein sequence ID" value="KAH7298666.1"/>
    <property type="molecule type" value="Genomic_DNA"/>
</dbReference>
<evidence type="ECO:0000313" key="3">
    <source>
        <dbReference type="EMBL" id="KAH7298666.1"/>
    </source>
</evidence>
<dbReference type="AlphaFoldDB" id="A0A8T2RQD8"/>
<feature type="region of interest" description="Disordered" evidence="1">
    <location>
        <begin position="612"/>
        <end position="655"/>
    </location>
</feature>
<proteinExistence type="predicted"/>
<dbReference type="PANTHER" id="PTHR32166">
    <property type="entry name" value="OSJNBA0013A04.12 PROTEIN"/>
    <property type="match status" value="1"/>
</dbReference>
<evidence type="ECO:0000313" key="4">
    <source>
        <dbReference type="Proteomes" id="UP000825935"/>
    </source>
</evidence>
<accession>A0A8T2RQD8</accession>
<dbReference type="Proteomes" id="UP000825935">
    <property type="component" value="Chromosome 25"/>
</dbReference>
<feature type="compositionally biased region" description="Polar residues" evidence="1">
    <location>
        <begin position="133"/>
        <end position="145"/>
    </location>
</feature>
<gene>
    <name evidence="3" type="ORF">KP509_25G053200</name>
</gene>
<evidence type="ECO:0000259" key="2">
    <source>
        <dbReference type="Pfam" id="PF04937"/>
    </source>
</evidence>
<dbReference type="PANTHER" id="PTHR32166:SF85">
    <property type="entry name" value="DIMERIZATION, PUTATIVE-RELATED"/>
    <property type="match status" value="1"/>
</dbReference>
<feature type="domain" description="DUF659" evidence="2">
    <location>
        <begin position="195"/>
        <end position="319"/>
    </location>
</feature>
<dbReference type="SUPFAM" id="SSF53098">
    <property type="entry name" value="Ribonuclease H-like"/>
    <property type="match status" value="1"/>
</dbReference>
<dbReference type="Pfam" id="PF04937">
    <property type="entry name" value="DUF659"/>
    <property type="match status" value="1"/>
</dbReference>
<comment type="caution">
    <text evidence="3">The sequence shown here is derived from an EMBL/GenBank/DDBJ whole genome shotgun (WGS) entry which is preliminary data.</text>
</comment>
<keyword evidence="4" id="KW-1185">Reference proteome</keyword>